<reference evidence="3" key="1">
    <citation type="submission" date="2018-12" db="EMBL/GenBank/DDBJ databases">
        <title>Tengunoibacter tsumagoiensis gen. nov., sp. nov., Dictyobacter kobayashii sp. nov., D. alpinus sp. nov., and D. joshuensis sp. nov. and description of Dictyobacteraceae fam. nov. within the order Ktedonobacterales isolated from Tengu-no-mugimeshi.</title>
        <authorList>
            <person name="Wang C.M."/>
            <person name="Zheng Y."/>
            <person name="Sakai Y."/>
            <person name="Toyoda A."/>
            <person name="Minakuchi Y."/>
            <person name="Abe K."/>
            <person name="Yokota A."/>
            <person name="Yabe S."/>
        </authorList>
    </citation>
    <scope>NUCLEOTIDE SEQUENCE [LARGE SCALE GENOMIC DNA]</scope>
    <source>
        <strain evidence="3">Uno16</strain>
    </source>
</reference>
<protein>
    <recommendedName>
        <fullName evidence="1">Nitroreductase domain-containing protein</fullName>
    </recommendedName>
</protein>
<comment type="caution">
    <text evidence="2">The sequence shown here is derived from an EMBL/GenBank/DDBJ whole genome shotgun (WGS) entry which is preliminary data.</text>
</comment>
<dbReference type="InterPro" id="IPR033877">
    <property type="entry name" value="Frm2/Hbn1"/>
</dbReference>
<proteinExistence type="predicted"/>
<evidence type="ECO:0000313" key="2">
    <source>
        <dbReference type="EMBL" id="GCE29132.1"/>
    </source>
</evidence>
<dbReference type="GO" id="GO:0034599">
    <property type="term" value="P:cellular response to oxidative stress"/>
    <property type="evidence" value="ECO:0007669"/>
    <property type="project" value="InterPro"/>
</dbReference>
<dbReference type="AlphaFoldDB" id="A0A402BCX4"/>
<feature type="domain" description="Nitroreductase" evidence="1">
    <location>
        <begin position="27"/>
        <end position="190"/>
    </location>
</feature>
<dbReference type="EMBL" id="BIFT01000001">
    <property type="protein sequence ID" value="GCE29132.1"/>
    <property type="molecule type" value="Genomic_DNA"/>
</dbReference>
<sequence>MNTEITTTEETFQPDYAGLQSYLDYVQKRRSIRKLTSGPVPDETIRGIVEAGRWSPSSANSQPTRIVIVKERHKELWDFIESTLKQNLQGEQLQRALNRLPGYRSGVFTLVFYEDSAVADNPPFPGGQERWKNFSAQALGIAQANVWNAIAAAGLAASNQHINLQIEEELRDFLGVPATWRSYSIFPVGYADETPEEGSRHPHEEVIFYEQGPAA</sequence>
<dbReference type="InterPro" id="IPR000415">
    <property type="entry name" value="Nitroreductase-like"/>
</dbReference>
<name>A0A402BCX4_9CHLR</name>
<dbReference type="PANTHER" id="PTHR43035">
    <property type="entry name" value="FATTY ACID REPRESSION MUTANT PROTEIN 2-RELATED"/>
    <property type="match status" value="1"/>
</dbReference>
<dbReference type="RefSeq" id="WP_161982326.1">
    <property type="nucleotide sequence ID" value="NZ_BIFT01000001.1"/>
</dbReference>
<dbReference type="Pfam" id="PF00881">
    <property type="entry name" value="Nitroreductase"/>
    <property type="match status" value="1"/>
</dbReference>
<dbReference type="InterPro" id="IPR029479">
    <property type="entry name" value="Nitroreductase"/>
</dbReference>
<evidence type="ECO:0000259" key="1">
    <source>
        <dbReference type="Pfam" id="PF00881"/>
    </source>
</evidence>
<organism evidence="2 3">
    <name type="scientific">Dictyobacter alpinus</name>
    <dbReference type="NCBI Taxonomy" id="2014873"/>
    <lineage>
        <taxon>Bacteria</taxon>
        <taxon>Bacillati</taxon>
        <taxon>Chloroflexota</taxon>
        <taxon>Ktedonobacteria</taxon>
        <taxon>Ktedonobacterales</taxon>
        <taxon>Dictyobacteraceae</taxon>
        <taxon>Dictyobacter</taxon>
    </lineage>
</organism>
<keyword evidence="3" id="KW-1185">Reference proteome</keyword>
<evidence type="ECO:0000313" key="3">
    <source>
        <dbReference type="Proteomes" id="UP000287171"/>
    </source>
</evidence>
<dbReference type="Gene3D" id="3.40.109.10">
    <property type="entry name" value="NADH Oxidase"/>
    <property type="match status" value="1"/>
</dbReference>
<dbReference type="SUPFAM" id="SSF55469">
    <property type="entry name" value="FMN-dependent nitroreductase-like"/>
    <property type="match status" value="1"/>
</dbReference>
<accession>A0A402BCX4</accession>
<gene>
    <name evidence="2" type="ORF">KDA_46160</name>
</gene>
<dbReference type="GO" id="GO:0016491">
    <property type="term" value="F:oxidoreductase activity"/>
    <property type="evidence" value="ECO:0007669"/>
    <property type="project" value="InterPro"/>
</dbReference>
<dbReference type="PANTHER" id="PTHR43035:SF1">
    <property type="entry name" value="FATTY ACID REPRESSION MUTANT PROTEIN 2-RELATED"/>
    <property type="match status" value="1"/>
</dbReference>
<dbReference type="Proteomes" id="UP000287171">
    <property type="component" value="Unassembled WGS sequence"/>
</dbReference>